<comment type="caution">
    <text evidence="9">The sequence shown here is derived from an EMBL/GenBank/DDBJ whole genome shotgun (WGS) entry which is preliminary data.</text>
</comment>
<dbReference type="GO" id="GO:0006826">
    <property type="term" value="P:iron ion transport"/>
    <property type="evidence" value="ECO:0007669"/>
    <property type="project" value="UniProtKB-KW"/>
</dbReference>
<accession>A0A062VKE7</accession>
<dbReference type="Pfam" id="PF07715">
    <property type="entry name" value="Plug"/>
    <property type="match status" value="1"/>
</dbReference>
<evidence type="ECO:0000256" key="1">
    <source>
        <dbReference type="ARBA" id="ARBA00004442"/>
    </source>
</evidence>
<dbReference type="PANTHER" id="PTHR47234">
    <property type="match status" value="1"/>
</dbReference>
<dbReference type="GO" id="GO:0009279">
    <property type="term" value="C:cell outer membrane"/>
    <property type="evidence" value="ECO:0007669"/>
    <property type="project" value="UniProtKB-SubCell"/>
</dbReference>
<feature type="domain" description="Secretin/TonB short N-terminal" evidence="8">
    <location>
        <begin position="51"/>
        <end position="103"/>
    </location>
</feature>
<evidence type="ECO:0000256" key="5">
    <source>
        <dbReference type="ARBA" id="ARBA00023136"/>
    </source>
</evidence>
<dbReference type="STRING" id="1280954.HPO_07652"/>
<dbReference type="Proteomes" id="UP000027100">
    <property type="component" value="Unassembled WGS sequence"/>
</dbReference>
<comment type="subcellular location">
    <subcellularLocation>
        <location evidence="1 7">Cell outer membrane</location>
    </subcellularLocation>
</comment>
<keyword evidence="6" id="KW-0998">Cell outer membrane</keyword>
<keyword evidence="10" id="KW-1185">Reference proteome</keyword>
<dbReference type="Pfam" id="PF00593">
    <property type="entry name" value="TonB_dep_Rec_b-barrel"/>
    <property type="match status" value="1"/>
</dbReference>
<dbReference type="Gene3D" id="2.170.130.10">
    <property type="entry name" value="TonB-dependent receptor, plug domain"/>
    <property type="match status" value="1"/>
</dbReference>
<comment type="similarity">
    <text evidence="7">Belongs to the TonB-dependent receptor family.</text>
</comment>
<evidence type="ECO:0000256" key="7">
    <source>
        <dbReference type="RuleBase" id="RU003357"/>
    </source>
</evidence>
<dbReference type="Gene3D" id="3.55.50.30">
    <property type="match status" value="1"/>
</dbReference>
<dbReference type="InterPro" id="IPR037066">
    <property type="entry name" value="Plug_dom_sf"/>
</dbReference>
<evidence type="ECO:0000256" key="6">
    <source>
        <dbReference type="ARBA" id="ARBA00023237"/>
    </source>
</evidence>
<keyword evidence="5 7" id="KW-0472">Membrane</keyword>
<dbReference type="InterPro" id="IPR012910">
    <property type="entry name" value="Plug_dom"/>
</dbReference>
<dbReference type="AlphaFoldDB" id="A0A062VKE7"/>
<dbReference type="PANTHER" id="PTHR47234:SF2">
    <property type="entry name" value="TONB-DEPENDENT RECEPTOR"/>
    <property type="match status" value="1"/>
</dbReference>
<name>A0A062VKE7_9PROT</name>
<gene>
    <name evidence="9" type="ORF">HPO_07652</name>
</gene>
<dbReference type="PATRIC" id="fig|1280954.3.peg.1553"/>
<keyword evidence="4" id="KW-0408">Iron</keyword>
<dbReference type="InterPro" id="IPR036942">
    <property type="entry name" value="Beta-barrel_TonB_sf"/>
</dbReference>
<dbReference type="RefSeq" id="WP_035596538.1">
    <property type="nucleotide sequence ID" value="NZ_ARYM01000007.1"/>
</dbReference>
<dbReference type="SUPFAM" id="SSF56935">
    <property type="entry name" value="Porins"/>
    <property type="match status" value="1"/>
</dbReference>
<evidence type="ECO:0000256" key="2">
    <source>
        <dbReference type="ARBA" id="ARBA00022448"/>
    </source>
</evidence>
<keyword evidence="3" id="KW-0410">Iron transport</keyword>
<proteinExistence type="inferred from homology"/>
<evidence type="ECO:0000313" key="10">
    <source>
        <dbReference type="Proteomes" id="UP000027100"/>
    </source>
</evidence>
<reference evidence="9 10" key="1">
    <citation type="journal article" date="2014" name="Antonie Van Leeuwenhoek">
        <title>Hyphomonas beringensis sp. nov. and Hyphomonas chukchiensis sp. nov., isolated from surface seawater of the Bering Sea and Chukchi Sea.</title>
        <authorList>
            <person name="Li C."/>
            <person name="Lai Q."/>
            <person name="Li G."/>
            <person name="Dong C."/>
            <person name="Wang J."/>
            <person name="Liao Y."/>
            <person name="Shao Z."/>
        </authorList>
    </citation>
    <scope>NUCLEOTIDE SEQUENCE [LARGE SCALE GENOMIC DNA]</scope>
    <source>
        <strain evidence="9 10">PS728</strain>
    </source>
</reference>
<keyword evidence="3" id="KW-0406">Ion transport</keyword>
<keyword evidence="2" id="KW-0813">Transport</keyword>
<dbReference type="InterPro" id="IPR000531">
    <property type="entry name" value="Beta-barrel_TonB"/>
</dbReference>
<sequence>MKKRGLRYTTVLGMGVYLSTLLVAHAEVREFNLPEGDATKTIPSFARQSGVQIVVPADRLRGKKTREIKGKMDTKIALEKLLEGTDLKVVLTEDGKTFSLRQDLSEFRSPAQTIQVSSFQLADNAPQSAPSAPAAEQTPEIVPQAPVEDAVNTLDKVVIVGSQIAGARPTGVVPVTVMGEDEIASLGISSGEDLFRSLPIAGDVSFNTQTLSGGSQGAARGDVSSINLRGLGSSYTLLLLNGRRTVPYGLTQGRQESSYNANAIPVFGLQRLEILRDGAAALYGSDAIAGVVNNVLLSNYNGLKAQVQYGGAEGTNLRQFQANLLWGSDFADGRGNFTTYLNYGGDTKLYTSDQEFTASLDLRPLIANTSFAGNTAFDTRGTSSPWGGFQVLGANSAIRANGVAITDSVGRFHIQPVTNAGCLYQLGNGLCIDDGVVTGAADRNLRFDSAAAIPGMTVTPSIDRINIFNTLTYELPNNMEIFAEAGIYYAKSESMTTAVGPLAHTPITIPADSYYNPFGPVGSPNRIDGLDIPAEGVDITVLSYLLADVGGRLAQVESKQHRLLLGLKGETAGWNWETAGLYSDSSAEDIATNVQNSLWHASLAGTTPAAYNPFNGGNVANPNLADTTLSTDLSSFLIDARRYGRASLGLVDFKLSRGDILNLPAGGLGVAAGVEVRWETSEDDRDSTGDFTTNYYDTVTGITYPSDTLGASAAWDVRGNRTVYSAFAELAVPIISPEMNIPLARAIDLQFAGRYEDYSDVGSVAKPKVAGSWDVFDGLRLRSSWQQGFVAPTLQQLVPVDRPTSQTRLDDVLCEADLRAGRIAAWGLCSQRPQVQVQTTGNANLKPEESESLSYGLVIDSNFIPEKFGHFTFTYDNWKIDQENKVGALSAENALTLDYLLRVRGSSNPNVVRAAPTPADIAFVQGTGLAPIGEILYVVTSYDNLDSRTIEGYDIGLTYEAPESFLGRINAYANISVLTDYFQNPSAVQQEMLDAQDANEINAGANVGGAASLLQSSGSPELKWNAGLNWRREGLAAGLTASYTGEVYQYNVVNAASEPWEVSDQLTFGLWGEYGFEDPFGGESSVRLGVRNLTDEAPPLSTNGYLGNLYQPYGRYWYARLQKTF</sequence>
<dbReference type="SMART" id="SM00965">
    <property type="entry name" value="STN"/>
    <property type="match status" value="1"/>
</dbReference>
<dbReference type="eggNOG" id="COG4771">
    <property type="taxonomic scope" value="Bacteria"/>
</dbReference>
<dbReference type="eggNOG" id="COG1629">
    <property type="taxonomic scope" value="Bacteria"/>
</dbReference>
<keyword evidence="7" id="KW-0798">TonB box</keyword>
<evidence type="ECO:0000256" key="3">
    <source>
        <dbReference type="ARBA" id="ARBA00022496"/>
    </source>
</evidence>
<evidence type="ECO:0000313" key="9">
    <source>
        <dbReference type="EMBL" id="KCZ99084.1"/>
    </source>
</evidence>
<dbReference type="EMBL" id="ARYM01000007">
    <property type="protein sequence ID" value="KCZ99084.1"/>
    <property type="molecule type" value="Genomic_DNA"/>
</dbReference>
<keyword evidence="9" id="KW-0675">Receptor</keyword>
<evidence type="ECO:0000259" key="8">
    <source>
        <dbReference type="SMART" id="SM00965"/>
    </source>
</evidence>
<organism evidence="9 10">
    <name type="scientific">Hyphomonas polymorpha PS728</name>
    <dbReference type="NCBI Taxonomy" id="1280954"/>
    <lineage>
        <taxon>Bacteria</taxon>
        <taxon>Pseudomonadati</taxon>
        <taxon>Pseudomonadota</taxon>
        <taxon>Alphaproteobacteria</taxon>
        <taxon>Hyphomonadales</taxon>
        <taxon>Hyphomonadaceae</taxon>
        <taxon>Hyphomonas</taxon>
    </lineage>
</organism>
<evidence type="ECO:0000256" key="4">
    <source>
        <dbReference type="ARBA" id="ARBA00023004"/>
    </source>
</evidence>
<dbReference type="Gene3D" id="2.40.170.20">
    <property type="entry name" value="TonB-dependent receptor, beta-barrel domain"/>
    <property type="match status" value="1"/>
</dbReference>
<dbReference type="InterPro" id="IPR011662">
    <property type="entry name" value="Secretin/TonB_short_N"/>
</dbReference>
<dbReference type="OrthoDB" id="7051241at2"/>
<protein>
    <submittedName>
        <fullName evidence="9">TonB-dependent receptor plug</fullName>
    </submittedName>
</protein>